<name>A0ABD1A2Z8_CARAN</name>
<evidence type="ECO:0000313" key="5">
    <source>
        <dbReference type="EMBL" id="KAL1201185.1"/>
    </source>
</evidence>
<protein>
    <submittedName>
        <fullName evidence="5">GLABROUS1 enhancer-binding protein-like</fullName>
    </submittedName>
</protein>
<comment type="caution">
    <text evidence="5">The sequence shown here is derived from an EMBL/GenBank/DDBJ whole genome shotgun (WGS) entry which is preliminary data.</text>
</comment>
<dbReference type="AlphaFoldDB" id="A0ABD1A2Z8"/>
<evidence type="ECO:0000259" key="4">
    <source>
        <dbReference type="Pfam" id="PF22757"/>
    </source>
</evidence>
<dbReference type="Pfam" id="PF22757">
    <property type="entry name" value="GeBP-like_C"/>
    <property type="match status" value="1"/>
</dbReference>
<organism evidence="5 6">
    <name type="scientific">Cardamine amara subsp. amara</name>
    <dbReference type="NCBI Taxonomy" id="228776"/>
    <lineage>
        <taxon>Eukaryota</taxon>
        <taxon>Viridiplantae</taxon>
        <taxon>Streptophyta</taxon>
        <taxon>Embryophyta</taxon>
        <taxon>Tracheophyta</taxon>
        <taxon>Spermatophyta</taxon>
        <taxon>Magnoliopsida</taxon>
        <taxon>eudicotyledons</taxon>
        <taxon>Gunneridae</taxon>
        <taxon>Pentapetalae</taxon>
        <taxon>rosids</taxon>
        <taxon>malvids</taxon>
        <taxon>Brassicales</taxon>
        <taxon>Brassicaceae</taxon>
        <taxon>Cardamineae</taxon>
        <taxon>Cardamine</taxon>
    </lineage>
</organism>
<feature type="compositionally biased region" description="Basic and acidic residues" evidence="2">
    <location>
        <begin position="93"/>
        <end position="103"/>
    </location>
</feature>
<dbReference type="InterPro" id="IPR007592">
    <property type="entry name" value="GEBP"/>
</dbReference>
<feature type="domain" description="Glabrous enhancer-binding protein-like C-terminal" evidence="4">
    <location>
        <begin position="289"/>
        <end position="341"/>
    </location>
</feature>
<keyword evidence="6" id="KW-1185">Reference proteome</keyword>
<dbReference type="InterPro" id="IPR053932">
    <property type="entry name" value="GeBP-like_DBD"/>
</dbReference>
<dbReference type="Pfam" id="PF04504">
    <property type="entry name" value="GeBP-like_DBD"/>
    <property type="match status" value="1"/>
</dbReference>
<dbReference type="GO" id="GO:0010468">
    <property type="term" value="P:regulation of gene expression"/>
    <property type="evidence" value="ECO:0007669"/>
    <property type="project" value="UniProtKB-ARBA"/>
</dbReference>
<evidence type="ECO:0000256" key="2">
    <source>
        <dbReference type="SAM" id="MobiDB-lite"/>
    </source>
</evidence>
<evidence type="ECO:0000313" key="6">
    <source>
        <dbReference type="Proteomes" id="UP001558713"/>
    </source>
</evidence>
<dbReference type="EMBL" id="JBANAX010000593">
    <property type="protein sequence ID" value="KAL1201185.1"/>
    <property type="molecule type" value="Genomic_DNA"/>
</dbReference>
<evidence type="ECO:0000256" key="1">
    <source>
        <dbReference type="ARBA" id="ARBA00010820"/>
    </source>
</evidence>
<dbReference type="Proteomes" id="UP001558713">
    <property type="component" value="Unassembled WGS sequence"/>
</dbReference>
<accession>A0ABD1A2Z8</accession>
<feature type="region of interest" description="Disordered" evidence="2">
    <location>
        <begin position="1"/>
        <end position="109"/>
    </location>
</feature>
<dbReference type="PANTHER" id="PTHR31662">
    <property type="entry name" value="BNAANNG10740D PROTEIN-RELATED"/>
    <property type="match status" value="1"/>
</dbReference>
<feature type="compositionally biased region" description="Acidic residues" evidence="2">
    <location>
        <begin position="51"/>
        <end position="64"/>
    </location>
</feature>
<dbReference type="InterPro" id="IPR053933">
    <property type="entry name" value="GeBP-like_C"/>
</dbReference>
<reference evidence="5 6" key="1">
    <citation type="submission" date="2024-04" db="EMBL/GenBank/DDBJ databases">
        <title>Genome assembly C_amara_ONT_v2.</title>
        <authorList>
            <person name="Yant L."/>
            <person name="Moore C."/>
            <person name="Slenker M."/>
        </authorList>
    </citation>
    <scope>NUCLEOTIDE SEQUENCE [LARGE SCALE GENOMIC DNA]</scope>
    <source>
        <tissue evidence="5">Leaf</tissue>
    </source>
</reference>
<proteinExistence type="inferred from homology"/>
<feature type="domain" description="Glabrous enhancer-binding protein-like DBD" evidence="3">
    <location>
        <begin position="125"/>
        <end position="222"/>
    </location>
</feature>
<sequence>MAPKKPEVIDNPPVGSSSEEEEGSSGSSGEESESSAEDSKKEESSKKLESDSEGESESESDSDNEPLNLKKQPVVIKSVSAVSVPESSNAKRPLKEADDGEAKKKLKTSTTEVRKISGDEAKKMFQRLFSEADEIALLQGVLDFTSTKGDPSEESDAFCIYVKKLIDFNATKVQIQTKLQRLKKKFTNTVKKSLKKGKNEDEIKFAKDLDQKSFDLSRKIWGNNGVLASKSRKKLGGTSKEMKLVPHSTPKKQEETKMPERTEIKVVNTRPSIAREIASFFNLENASVCGLDESTIVAAWEKVGDGAKKKEMEEKWNKLKAMQVELCIQRTALVAETAKMIFKANK</sequence>
<gene>
    <name evidence="5" type="ORF">V5N11_030976</name>
</gene>
<dbReference type="PANTHER" id="PTHR31662:SF51">
    <property type="entry name" value="GLABROUS1 ENHANCER-BINDING PROTEIN-LIKE"/>
    <property type="match status" value="1"/>
</dbReference>
<comment type="similarity">
    <text evidence="1">Belongs to the GeBP family.</text>
</comment>
<feature type="compositionally biased region" description="Basic and acidic residues" evidence="2">
    <location>
        <begin position="37"/>
        <end position="50"/>
    </location>
</feature>
<evidence type="ECO:0000259" key="3">
    <source>
        <dbReference type="Pfam" id="PF04504"/>
    </source>
</evidence>